<gene>
    <name evidence="2" type="ORF">ENS82_00320</name>
</gene>
<comment type="caution">
    <text evidence="2">The sequence shown here is derived from an EMBL/GenBank/DDBJ whole genome shotgun (WGS) entry which is preliminary data.</text>
</comment>
<feature type="transmembrane region" description="Helical" evidence="1">
    <location>
        <begin position="206"/>
        <end position="225"/>
    </location>
</feature>
<feature type="transmembrane region" description="Helical" evidence="1">
    <location>
        <begin position="89"/>
        <end position="106"/>
    </location>
</feature>
<dbReference type="AlphaFoldDB" id="A0A7C3DNR9"/>
<name>A0A7C3DNR9_MEIRU</name>
<keyword evidence="1" id="KW-0812">Transmembrane</keyword>
<proteinExistence type="predicted"/>
<evidence type="ECO:0000256" key="1">
    <source>
        <dbReference type="SAM" id="Phobius"/>
    </source>
</evidence>
<protein>
    <submittedName>
        <fullName evidence="2">Uncharacterized protein</fullName>
    </submittedName>
</protein>
<organism evidence="2">
    <name type="scientific">Meiothermus ruber</name>
    <dbReference type="NCBI Taxonomy" id="277"/>
    <lineage>
        <taxon>Bacteria</taxon>
        <taxon>Thermotogati</taxon>
        <taxon>Deinococcota</taxon>
        <taxon>Deinococci</taxon>
        <taxon>Thermales</taxon>
        <taxon>Thermaceae</taxon>
        <taxon>Meiothermus</taxon>
    </lineage>
</organism>
<feature type="transmembrane region" description="Helical" evidence="1">
    <location>
        <begin position="148"/>
        <end position="168"/>
    </location>
</feature>
<sequence length="231" mass="24933">MRAYGLLGILWLVWLLGLLGDSYARNLAVSLSNFVGAYALWRVAALSPVILRVALSGLATGLVFLGIGDLLFTYNEATGLDTRAIREGIYLVGVTLLLLMGSLLPFRMERQGLYPLGFALRLALLAGLGGVLLSALTTLIRPLSLVELIYAVVAFYLTLLFAQQTPVLAGGRIGRYLQEVVWALVLGSLARVVYVLGGVPPAQWSIVAYDVLWMASMSVLLLGTIRAPRNL</sequence>
<dbReference type="EMBL" id="DSWI01000008">
    <property type="protein sequence ID" value="HFG19152.1"/>
    <property type="molecule type" value="Genomic_DNA"/>
</dbReference>
<evidence type="ECO:0000313" key="2">
    <source>
        <dbReference type="EMBL" id="HFG19152.1"/>
    </source>
</evidence>
<keyword evidence="1" id="KW-1133">Transmembrane helix</keyword>
<keyword evidence="1" id="KW-0472">Membrane</keyword>
<reference evidence="2" key="1">
    <citation type="journal article" date="2020" name="mSystems">
        <title>Genome- and Community-Level Interaction Insights into Carbon Utilization and Element Cycling Functions of Hydrothermarchaeota in Hydrothermal Sediment.</title>
        <authorList>
            <person name="Zhou Z."/>
            <person name="Liu Y."/>
            <person name="Xu W."/>
            <person name="Pan J."/>
            <person name="Luo Z.H."/>
            <person name="Li M."/>
        </authorList>
    </citation>
    <scope>NUCLEOTIDE SEQUENCE [LARGE SCALE GENOMIC DNA]</scope>
    <source>
        <strain evidence="2">SpSt-524</strain>
    </source>
</reference>
<feature type="transmembrane region" description="Helical" evidence="1">
    <location>
        <begin position="118"/>
        <end position="136"/>
    </location>
</feature>
<feature type="transmembrane region" description="Helical" evidence="1">
    <location>
        <begin position="180"/>
        <end position="200"/>
    </location>
</feature>
<accession>A0A7C3DNR9</accession>